<keyword evidence="3" id="KW-1185">Reference proteome</keyword>
<feature type="region of interest" description="Disordered" evidence="1">
    <location>
        <begin position="1"/>
        <end position="21"/>
    </location>
</feature>
<accession>A0ABW2HGG9</accession>
<gene>
    <name evidence="2" type="ORF">ACFQRL_11270</name>
</gene>
<dbReference type="Proteomes" id="UP001596507">
    <property type="component" value="Unassembled WGS sequence"/>
</dbReference>
<sequence length="158" mass="16478">MSPNAALASRSLDTLTIAPPPGQRERVVRESLAEIAKNHKGDLATARRVIADYGLSIEVARLRDRLSRAAQSDAQRLLLSTPGVAETLFLAAIKPQLEAAQQAGGDSVLDAVEDVGDEVGALNKEVGELNKTAKALADAVAAFLGSGRDGQDPKAAAR</sequence>
<evidence type="ECO:0000313" key="3">
    <source>
        <dbReference type="Proteomes" id="UP001596507"/>
    </source>
</evidence>
<protein>
    <submittedName>
        <fullName evidence="2">Uncharacterized protein</fullName>
    </submittedName>
</protein>
<name>A0ABW2HGG9_9MICO</name>
<organism evidence="2 3">
    <name type="scientific">Microbacterium fluvii</name>
    <dbReference type="NCBI Taxonomy" id="415215"/>
    <lineage>
        <taxon>Bacteria</taxon>
        <taxon>Bacillati</taxon>
        <taxon>Actinomycetota</taxon>
        <taxon>Actinomycetes</taxon>
        <taxon>Micrococcales</taxon>
        <taxon>Microbacteriaceae</taxon>
        <taxon>Microbacterium</taxon>
    </lineage>
</organism>
<evidence type="ECO:0000313" key="2">
    <source>
        <dbReference type="EMBL" id="MFC7269542.1"/>
    </source>
</evidence>
<proteinExistence type="predicted"/>
<dbReference type="RefSeq" id="WP_262874477.1">
    <property type="nucleotide sequence ID" value="NZ_BAABKW010000001.1"/>
</dbReference>
<reference evidence="3" key="1">
    <citation type="journal article" date="2019" name="Int. J. Syst. Evol. Microbiol.">
        <title>The Global Catalogue of Microorganisms (GCM) 10K type strain sequencing project: providing services to taxonomists for standard genome sequencing and annotation.</title>
        <authorList>
            <consortium name="The Broad Institute Genomics Platform"/>
            <consortium name="The Broad Institute Genome Sequencing Center for Infectious Disease"/>
            <person name="Wu L."/>
            <person name="Ma J."/>
        </authorList>
    </citation>
    <scope>NUCLEOTIDE SEQUENCE [LARGE SCALE GENOMIC DNA]</scope>
    <source>
        <strain evidence="3">CGMCC 1.15772</strain>
    </source>
</reference>
<evidence type="ECO:0000256" key="1">
    <source>
        <dbReference type="SAM" id="MobiDB-lite"/>
    </source>
</evidence>
<dbReference type="EMBL" id="JBHTBE010000003">
    <property type="protein sequence ID" value="MFC7269542.1"/>
    <property type="molecule type" value="Genomic_DNA"/>
</dbReference>
<comment type="caution">
    <text evidence="2">The sequence shown here is derived from an EMBL/GenBank/DDBJ whole genome shotgun (WGS) entry which is preliminary data.</text>
</comment>